<evidence type="ECO:0000256" key="1">
    <source>
        <dbReference type="SAM" id="SignalP"/>
    </source>
</evidence>
<dbReference type="Proteomes" id="UP000077421">
    <property type="component" value="Unassembled WGS sequence"/>
</dbReference>
<feature type="signal peptide" evidence="1">
    <location>
        <begin position="1"/>
        <end position="23"/>
    </location>
</feature>
<dbReference type="OrthoDB" id="2374820at2"/>
<accession>A0A853KDS1</accession>
<dbReference type="RefSeq" id="WP_067562098.1">
    <property type="nucleotide sequence ID" value="NZ_LSUQ01000008.1"/>
</dbReference>
<organism evidence="2 3">
    <name type="scientific">Ferroacidibacillus organovorans</name>
    <dbReference type="NCBI Taxonomy" id="1765683"/>
    <lineage>
        <taxon>Bacteria</taxon>
        <taxon>Bacillati</taxon>
        <taxon>Bacillota</taxon>
        <taxon>Bacilli</taxon>
        <taxon>Bacillales</taxon>
        <taxon>Alicyclobacillaceae</taxon>
        <taxon>Ferroacidibacillus</taxon>
    </lineage>
</organism>
<name>A0A853KDS1_9BACL</name>
<comment type="caution">
    <text evidence="2">The sequence shown here is derived from an EMBL/GenBank/DDBJ whole genome shotgun (WGS) entry which is preliminary data.</text>
</comment>
<dbReference type="Gene3D" id="3.30.360.40">
    <property type="entry name" value="YwmB-like"/>
    <property type="match status" value="1"/>
</dbReference>
<keyword evidence="1" id="KW-0732">Signal</keyword>
<sequence length="260" mass="28697">MKRLLWIVSFMLLGTLFVHSAYATANSNSQTVSASREASYLEKAFQVTNAHATGFVIHDFSTVNHSYLPSATTQRLAIDVASRLGLTDLRGKAQIKEGEHLFELSGKWPQMEVLVVVSSLNHTAMGHLDLQNDTTVVIRAVSNTDSLKSLPLRMNSIVNALSESHITPQIDAYIHGTLPSELTQTQTAKVVAHALTSVDAHRVEALQTKDITSVSAYSPEDSLYIVTRQNKMNLQVALHYDSNQRNTNVYVGVPFITDNY</sequence>
<evidence type="ECO:0008006" key="4">
    <source>
        <dbReference type="Google" id="ProtNLM"/>
    </source>
</evidence>
<dbReference type="InterPro" id="IPR014794">
    <property type="entry name" value="DUF1779"/>
</dbReference>
<proteinExistence type="predicted"/>
<protein>
    <recommendedName>
        <fullName evidence="4">TATA-box binding protein</fullName>
    </recommendedName>
</protein>
<feature type="chain" id="PRO_5032472325" description="TATA-box binding protein" evidence="1">
    <location>
        <begin position="24"/>
        <end position="260"/>
    </location>
</feature>
<dbReference type="Pfam" id="PF08680">
    <property type="entry name" value="DUF1779"/>
    <property type="match status" value="1"/>
</dbReference>
<dbReference type="SUPFAM" id="SSF143842">
    <property type="entry name" value="YwmB-like"/>
    <property type="match status" value="1"/>
</dbReference>
<evidence type="ECO:0000313" key="2">
    <source>
        <dbReference type="EMBL" id="OAG94581.1"/>
    </source>
</evidence>
<reference evidence="2 3" key="1">
    <citation type="submission" date="2016-02" db="EMBL/GenBank/DDBJ databases">
        <title>Draft genome sequence of Acidibacillus ferrooxidans SLC66.</title>
        <authorList>
            <person name="Oliveira G."/>
            <person name="Nancucheo I."/>
            <person name="Dall'Agnol H."/>
            <person name="Johnson B."/>
            <person name="Oliveira R."/>
            <person name="Nunes G.L."/>
            <person name="Tzotzos G."/>
            <person name="Orellana S.C."/>
            <person name="Salim A.C."/>
            <person name="Araujo F.M."/>
        </authorList>
    </citation>
    <scope>NUCLEOTIDE SEQUENCE [LARGE SCALE GENOMIC DNA]</scope>
    <source>
        <strain evidence="2 3">SLC66</strain>
    </source>
</reference>
<dbReference type="EMBL" id="LSUQ01000008">
    <property type="protein sequence ID" value="OAG94581.1"/>
    <property type="molecule type" value="Genomic_DNA"/>
</dbReference>
<evidence type="ECO:0000313" key="3">
    <source>
        <dbReference type="Proteomes" id="UP000077421"/>
    </source>
</evidence>
<dbReference type="AlphaFoldDB" id="A0A853KDS1"/>
<gene>
    <name evidence="2" type="ORF">AYW79_04285</name>
</gene>
<dbReference type="InterPro" id="IPR036209">
    <property type="entry name" value="YwmB-like_sf"/>
</dbReference>